<dbReference type="OrthoDB" id="10618698at2759"/>
<proteinExistence type="predicted"/>
<accession>A0A1B9FWE8</accession>
<feature type="region of interest" description="Disordered" evidence="1">
    <location>
        <begin position="1"/>
        <end position="107"/>
    </location>
</feature>
<sequence length="142" mass="15651">MGILLSLLRPSHQTHPTSKPSISHPYPLGSQHAADPASPRMAPTRSRSVRSIRDTALPQNVRRRLSHREGEEGEEGLRSLLSPSPNDLPSSGDSVASPTSTYRSDKRRLRKVLKVDNGWDLVREVDLDGYGYGYSHEDGRGG</sequence>
<dbReference type="KEGG" id="kbi:30211844"/>
<reference evidence="2" key="1">
    <citation type="submission" date="2013-07" db="EMBL/GenBank/DDBJ databases">
        <title>The Genome Sequence of Cryptococcus bestiolae CBS10118.</title>
        <authorList>
            <consortium name="The Broad Institute Genome Sequencing Platform"/>
            <person name="Cuomo C."/>
            <person name="Litvintseva A."/>
            <person name="Chen Y."/>
            <person name="Heitman J."/>
            <person name="Sun S."/>
            <person name="Springer D."/>
            <person name="Dromer F."/>
            <person name="Young S.K."/>
            <person name="Zeng Q."/>
            <person name="Gargeya S."/>
            <person name="Fitzgerald M."/>
            <person name="Abouelleil A."/>
            <person name="Alvarado L."/>
            <person name="Berlin A.M."/>
            <person name="Chapman S.B."/>
            <person name="Dewar J."/>
            <person name="Goldberg J."/>
            <person name="Griggs A."/>
            <person name="Gujja S."/>
            <person name="Hansen M."/>
            <person name="Howarth C."/>
            <person name="Imamovic A."/>
            <person name="Larimer J."/>
            <person name="McCowan C."/>
            <person name="Murphy C."/>
            <person name="Pearson M."/>
            <person name="Priest M."/>
            <person name="Roberts A."/>
            <person name="Saif S."/>
            <person name="Shea T."/>
            <person name="Sykes S."/>
            <person name="Wortman J."/>
            <person name="Nusbaum C."/>
            <person name="Birren B."/>
        </authorList>
    </citation>
    <scope>NUCLEOTIDE SEQUENCE [LARGE SCALE GENOMIC DNA]</scope>
    <source>
        <strain evidence="2">CBS 10118</strain>
    </source>
</reference>
<reference evidence="3" key="4">
    <citation type="submission" date="2024-02" db="EMBL/GenBank/DDBJ databases">
        <title>Comparative genomics of Cryptococcus and Kwoniella reveals pathogenesis evolution and contrasting modes of karyotype evolution via chromosome fusion or intercentromeric recombination.</title>
        <authorList>
            <person name="Coelho M.A."/>
            <person name="David-Palma M."/>
            <person name="Shea T."/>
            <person name="Bowers K."/>
            <person name="McGinley-Smith S."/>
            <person name="Mohammad A.W."/>
            <person name="Gnirke A."/>
            <person name="Yurkov A.M."/>
            <person name="Nowrousian M."/>
            <person name="Sun S."/>
            <person name="Cuomo C.A."/>
            <person name="Heitman J."/>
        </authorList>
    </citation>
    <scope>NUCLEOTIDE SEQUENCE</scope>
    <source>
        <strain evidence="3">CBS 10118</strain>
    </source>
</reference>
<reference evidence="2" key="3">
    <citation type="submission" date="2014-01" db="EMBL/GenBank/DDBJ databases">
        <title>Evolution of pathogenesis and genome organization in the Tremellales.</title>
        <authorList>
            <person name="Cuomo C."/>
            <person name="Litvintseva A."/>
            <person name="Heitman J."/>
            <person name="Chen Y."/>
            <person name="Sun S."/>
            <person name="Springer D."/>
            <person name="Dromer F."/>
            <person name="Young S."/>
            <person name="Zeng Q."/>
            <person name="Chapman S."/>
            <person name="Gujja S."/>
            <person name="Saif S."/>
            <person name="Birren B."/>
        </authorList>
    </citation>
    <scope>NUCLEOTIDE SEQUENCE</scope>
    <source>
        <strain evidence="2">CBS 10118</strain>
    </source>
</reference>
<dbReference type="EMBL" id="CP144547">
    <property type="protein sequence ID" value="WVW86148.1"/>
    <property type="molecule type" value="Genomic_DNA"/>
</dbReference>
<name>A0A1B9FWE8_9TREE</name>
<reference evidence="3" key="2">
    <citation type="submission" date="2013-07" db="EMBL/GenBank/DDBJ databases">
        <authorList>
            <consortium name="The Broad Institute Genome Sequencing Platform"/>
            <person name="Cuomo C."/>
            <person name="Litvintseva A."/>
            <person name="Chen Y."/>
            <person name="Heitman J."/>
            <person name="Sun S."/>
            <person name="Springer D."/>
            <person name="Dromer F."/>
            <person name="Young S.K."/>
            <person name="Zeng Q."/>
            <person name="Gargeya S."/>
            <person name="Fitzgerald M."/>
            <person name="Abouelleil A."/>
            <person name="Alvarado L."/>
            <person name="Berlin A.M."/>
            <person name="Chapman S.B."/>
            <person name="Dewar J."/>
            <person name="Goldberg J."/>
            <person name="Griggs A."/>
            <person name="Gujja S."/>
            <person name="Hansen M."/>
            <person name="Howarth C."/>
            <person name="Imamovic A."/>
            <person name="Larimer J."/>
            <person name="McCowan C."/>
            <person name="Murphy C."/>
            <person name="Pearson M."/>
            <person name="Priest M."/>
            <person name="Roberts A."/>
            <person name="Saif S."/>
            <person name="Shea T."/>
            <person name="Sykes S."/>
            <person name="Wortman J."/>
            <person name="Nusbaum C."/>
            <person name="Birren B."/>
        </authorList>
    </citation>
    <scope>NUCLEOTIDE SEQUENCE</scope>
    <source>
        <strain evidence="3">CBS 10118</strain>
    </source>
</reference>
<feature type="compositionally biased region" description="Low complexity" evidence="1">
    <location>
        <begin position="78"/>
        <end position="94"/>
    </location>
</feature>
<dbReference type="EMBL" id="KI894024">
    <property type="protein sequence ID" value="OCF23094.1"/>
    <property type="molecule type" value="Genomic_DNA"/>
</dbReference>
<evidence type="ECO:0000313" key="2">
    <source>
        <dbReference type="EMBL" id="OCF23094.1"/>
    </source>
</evidence>
<gene>
    <name evidence="2" type="ORF">I302_07445</name>
    <name evidence="3" type="ORF">I302_108189</name>
</gene>
<keyword evidence="4" id="KW-1185">Reference proteome</keyword>
<organism evidence="2">
    <name type="scientific">Kwoniella bestiolae CBS 10118</name>
    <dbReference type="NCBI Taxonomy" id="1296100"/>
    <lineage>
        <taxon>Eukaryota</taxon>
        <taxon>Fungi</taxon>
        <taxon>Dikarya</taxon>
        <taxon>Basidiomycota</taxon>
        <taxon>Agaricomycotina</taxon>
        <taxon>Tremellomycetes</taxon>
        <taxon>Tremellales</taxon>
        <taxon>Cryptococcaceae</taxon>
        <taxon>Kwoniella</taxon>
    </lineage>
</organism>
<evidence type="ECO:0000256" key="1">
    <source>
        <dbReference type="SAM" id="MobiDB-lite"/>
    </source>
</evidence>
<dbReference type="GeneID" id="30211844"/>
<protein>
    <submittedName>
        <fullName evidence="2">Uncharacterized protein</fullName>
    </submittedName>
</protein>
<evidence type="ECO:0000313" key="3">
    <source>
        <dbReference type="EMBL" id="WVW86148.1"/>
    </source>
</evidence>
<dbReference type="Proteomes" id="UP000092730">
    <property type="component" value="Chromosome 7"/>
</dbReference>
<dbReference type="VEuPathDB" id="FungiDB:I302_07445"/>
<dbReference type="AlphaFoldDB" id="A0A1B9FWE8"/>
<dbReference type="RefSeq" id="XP_019044164.1">
    <property type="nucleotide sequence ID" value="XM_019194041.1"/>
</dbReference>
<feature type="compositionally biased region" description="Polar residues" evidence="1">
    <location>
        <begin position="11"/>
        <end position="21"/>
    </location>
</feature>
<evidence type="ECO:0000313" key="4">
    <source>
        <dbReference type="Proteomes" id="UP000092730"/>
    </source>
</evidence>